<evidence type="ECO:0000313" key="17">
    <source>
        <dbReference type="Proteomes" id="UP000637980"/>
    </source>
</evidence>
<evidence type="ECO:0000256" key="11">
    <source>
        <dbReference type="ARBA" id="ARBA00031088"/>
    </source>
</evidence>
<dbReference type="PROSITE" id="PS51686">
    <property type="entry name" value="SAM_MT_RSMB_NOP"/>
    <property type="match status" value="1"/>
</dbReference>
<evidence type="ECO:0000256" key="10">
    <source>
        <dbReference type="ARBA" id="ARBA00030399"/>
    </source>
</evidence>
<gene>
    <name evidence="16" type="primary">sun</name>
    <name evidence="16" type="ORF">GCM10007094_15180</name>
</gene>
<keyword evidence="4" id="KW-0963">Cytoplasm</keyword>
<comment type="similarity">
    <text evidence="13">Belongs to the class I-like SAM-binding methyltransferase superfamily. RsmB/NOP family.</text>
</comment>
<keyword evidence="8 13" id="KW-0949">S-adenosyl-L-methionine</keyword>
<comment type="subcellular location">
    <subcellularLocation>
        <location evidence="2">Cytoplasm</location>
    </subcellularLocation>
</comment>
<organism evidence="16 17">
    <name type="scientific">Pseudovibrio japonicus</name>
    <dbReference type="NCBI Taxonomy" id="366534"/>
    <lineage>
        <taxon>Bacteria</taxon>
        <taxon>Pseudomonadati</taxon>
        <taxon>Pseudomonadota</taxon>
        <taxon>Alphaproteobacteria</taxon>
        <taxon>Hyphomicrobiales</taxon>
        <taxon>Stappiaceae</taxon>
        <taxon>Pseudovibrio</taxon>
    </lineage>
</organism>
<dbReference type="CDD" id="cd02440">
    <property type="entry name" value="AdoMet_MTases"/>
    <property type="match status" value="1"/>
</dbReference>
<feature type="binding site" evidence="13">
    <location>
        <position position="358"/>
    </location>
    <ligand>
        <name>S-adenosyl-L-methionine</name>
        <dbReference type="ChEBI" id="CHEBI:59789"/>
    </ligand>
</feature>
<feature type="region of interest" description="Disordered" evidence="14">
    <location>
        <begin position="1"/>
        <end position="50"/>
    </location>
</feature>
<feature type="binding site" evidence="13">
    <location>
        <position position="342"/>
    </location>
    <ligand>
        <name>S-adenosyl-L-methionine</name>
        <dbReference type="ChEBI" id="CHEBI:59789"/>
    </ligand>
</feature>
<dbReference type="SUPFAM" id="SSF48013">
    <property type="entry name" value="NusB-like"/>
    <property type="match status" value="1"/>
</dbReference>
<name>A0ABQ3E9J6_9HYPH</name>
<evidence type="ECO:0000256" key="9">
    <source>
        <dbReference type="ARBA" id="ARBA00022884"/>
    </source>
</evidence>
<dbReference type="EMBL" id="BMXE01000002">
    <property type="protein sequence ID" value="GHB27788.1"/>
    <property type="molecule type" value="Genomic_DNA"/>
</dbReference>
<dbReference type="InterPro" id="IPR029063">
    <property type="entry name" value="SAM-dependent_MTases_sf"/>
</dbReference>
<protein>
    <recommendedName>
        <fullName evidence="3">16S rRNA (cytosine(967)-C(5))-methyltransferase</fullName>
        <ecNumber evidence="3">2.1.1.176</ecNumber>
    </recommendedName>
    <alternativeName>
        <fullName evidence="10">16S rRNA m5C967 methyltransferase</fullName>
    </alternativeName>
    <alternativeName>
        <fullName evidence="11">rRNA (cytosine-C(5)-)-methyltransferase RsmB</fullName>
    </alternativeName>
</protein>
<dbReference type="Pfam" id="PF01189">
    <property type="entry name" value="Methyltr_RsmB-F"/>
    <property type="match status" value="1"/>
</dbReference>
<keyword evidence="17" id="KW-1185">Reference proteome</keyword>
<dbReference type="Pfam" id="PF01029">
    <property type="entry name" value="NusB"/>
    <property type="match status" value="1"/>
</dbReference>
<evidence type="ECO:0000256" key="4">
    <source>
        <dbReference type="ARBA" id="ARBA00022490"/>
    </source>
</evidence>
<dbReference type="InterPro" id="IPR004573">
    <property type="entry name" value="rRNA_ssu_MeTfrase_B"/>
</dbReference>
<reference evidence="17" key="1">
    <citation type="journal article" date="2019" name="Int. J. Syst. Evol. Microbiol.">
        <title>The Global Catalogue of Microorganisms (GCM) 10K type strain sequencing project: providing services to taxonomists for standard genome sequencing and annotation.</title>
        <authorList>
            <consortium name="The Broad Institute Genomics Platform"/>
            <consortium name="The Broad Institute Genome Sequencing Center for Infectious Disease"/>
            <person name="Wu L."/>
            <person name="Ma J."/>
        </authorList>
    </citation>
    <scope>NUCLEOTIDE SEQUENCE [LARGE SCALE GENOMIC DNA]</scope>
    <source>
        <strain evidence="17">KCTC 12861</strain>
    </source>
</reference>
<keyword evidence="5" id="KW-0698">rRNA processing</keyword>
<dbReference type="Proteomes" id="UP000637980">
    <property type="component" value="Unassembled WGS sequence"/>
</dbReference>
<comment type="caution">
    <text evidence="16">The sequence shown here is derived from an EMBL/GenBank/DDBJ whole genome shotgun (WGS) entry which is preliminary data.</text>
</comment>
<feature type="binding site" evidence="13">
    <location>
        <position position="316"/>
    </location>
    <ligand>
        <name>S-adenosyl-L-methionine</name>
        <dbReference type="ChEBI" id="CHEBI:59789"/>
    </ligand>
</feature>
<evidence type="ECO:0000256" key="14">
    <source>
        <dbReference type="SAM" id="MobiDB-lite"/>
    </source>
</evidence>
<comment type="function">
    <text evidence="1">Specifically methylates the cytosine at position 967 (m5C967) of 16S rRNA.</text>
</comment>
<feature type="compositionally biased region" description="Basic residues" evidence="14">
    <location>
        <begin position="17"/>
        <end position="30"/>
    </location>
</feature>
<feature type="compositionally biased region" description="Basic and acidic residues" evidence="14">
    <location>
        <begin position="1"/>
        <end position="16"/>
    </location>
</feature>
<dbReference type="EC" id="2.1.1.176" evidence="3"/>
<dbReference type="NCBIfam" id="TIGR00563">
    <property type="entry name" value="rsmB"/>
    <property type="match status" value="1"/>
</dbReference>
<evidence type="ECO:0000256" key="8">
    <source>
        <dbReference type="ARBA" id="ARBA00022691"/>
    </source>
</evidence>
<comment type="catalytic activity">
    <reaction evidence="12">
        <text>cytidine(967) in 16S rRNA + S-adenosyl-L-methionine = 5-methylcytidine(967) in 16S rRNA + S-adenosyl-L-homocysteine + H(+)</text>
        <dbReference type="Rhea" id="RHEA:42748"/>
        <dbReference type="Rhea" id="RHEA-COMP:10219"/>
        <dbReference type="Rhea" id="RHEA-COMP:10220"/>
        <dbReference type="ChEBI" id="CHEBI:15378"/>
        <dbReference type="ChEBI" id="CHEBI:57856"/>
        <dbReference type="ChEBI" id="CHEBI:59789"/>
        <dbReference type="ChEBI" id="CHEBI:74483"/>
        <dbReference type="ChEBI" id="CHEBI:82748"/>
        <dbReference type="EC" id="2.1.1.176"/>
    </reaction>
</comment>
<dbReference type="Gene3D" id="3.40.50.150">
    <property type="entry name" value="Vaccinia Virus protein VP39"/>
    <property type="match status" value="1"/>
</dbReference>
<evidence type="ECO:0000256" key="1">
    <source>
        <dbReference type="ARBA" id="ARBA00002724"/>
    </source>
</evidence>
<dbReference type="PRINTS" id="PR02008">
    <property type="entry name" value="RCMTFAMILY"/>
</dbReference>
<evidence type="ECO:0000256" key="7">
    <source>
        <dbReference type="ARBA" id="ARBA00022679"/>
    </source>
</evidence>
<dbReference type="InterPro" id="IPR001678">
    <property type="entry name" value="MeTrfase_RsmB-F_NOP2_dom"/>
</dbReference>
<evidence type="ECO:0000256" key="5">
    <source>
        <dbReference type="ARBA" id="ARBA00022552"/>
    </source>
</evidence>
<feature type="active site" description="Nucleophile" evidence="13">
    <location>
        <position position="411"/>
    </location>
</feature>
<evidence type="ECO:0000313" key="16">
    <source>
        <dbReference type="EMBL" id="GHB27788.1"/>
    </source>
</evidence>
<dbReference type="Gene3D" id="1.10.940.10">
    <property type="entry name" value="NusB-like"/>
    <property type="match status" value="1"/>
</dbReference>
<accession>A0ABQ3E9J6</accession>
<evidence type="ECO:0000256" key="2">
    <source>
        <dbReference type="ARBA" id="ARBA00004496"/>
    </source>
</evidence>
<evidence type="ECO:0000256" key="3">
    <source>
        <dbReference type="ARBA" id="ARBA00012140"/>
    </source>
</evidence>
<feature type="domain" description="SAM-dependent MTase RsmB/NOP-type" evidence="15">
    <location>
        <begin position="187"/>
        <end position="483"/>
    </location>
</feature>
<dbReference type="PANTHER" id="PTHR22807">
    <property type="entry name" value="NOP2 YEAST -RELATED NOL1/NOP2/FMU SUN DOMAIN-CONTAINING"/>
    <property type="match status" value="1"/>
</dbReference>
<keyword evidence="9 13" id="KW-0694">RNA-binding</keyword>
<evidence type="ECO:0000259" key="15">
    <source>
        <dbReference type="PROSITE" id="PS51686"/>
    </source>
</evidence>
<dbReference type="InterPro" id="IPR035926">
    <property type="entry name" value="NusB-like_sf"/>
</dbReference>
<dbReference type="InterPro" id="IPR049560">
    <property type="entry name" value="MeTrfase_RsmB-F_NOP2_cat"/>
</dbReference>
<dbReference type="PANTHER" id="PTHR22807:SF61">
    <property type="entry name" value="NOL1_NOP2_SUN FAMILY PROTEIN _ ANTITERMINATION NUSB DOMAIN-CONTAINING PROTEIN"/>
    <property type="match status" value="1"/>
</dbReference>
<keyword evidence="6 13" id="KW-0489">Methyltransferase</keyword>
<feature type="binding site" evidence="13">
    <location>
        <begin position="295"/>
        <end position="301"/>
    </location>
    <ligand>
        <name>S-adenosyl-L-methionine</name>
        <dbReference type="ChEBI" id="CHEBI:59789"/>
    </ligand>
</feature>
<keyword evidence="7 13" id="KW-0808">Transferase</keyword>
<sequence>MMSAERKKTSSQDRNSKFKGRGRSGAPKHSRGNDSASETEGAEGTFNDPGYAARKAATDLIGKVLSKRMPLDGELDLNNGHPGYKRLEPNDRALVRAIIGTALRRRGQIQDVIDRFLDRPIPEKTGRVLDILHVAMAQLFFMSVPDHAAVSLAVTLAGRDGRAKPYKNLVNAVLRRATREGAAIIAEQDAAKLNAPEWMFTRWCEVYGEEAARAMSAAHMKEPYLDLSVPADQDAWAEKLGGEVQLGYSVRLQPDGPIEKLEGFDDGKWWVQDAAAAVPARLLGDIKGKAVADLCAAPGGKTMQLAAAGANVTAVDISARRLQRLTQNLKRVGLEADTEVSDLREFVPIDLFDSILLDAPCSATGTIRRHPDVAWLKREDDVLKLADLQYELLEKALGWLKPGGTLVYCTCSLEQEEGELQIQRLLLEHPEVQRVPVSAEELGGVAEAVNSQGDFRAMPGQNPSSGKTSGGLDGFFAARLRLLEK</sequence>
<dbReference type="SUPFAM" id="SSF53335">
    <property type="entry name" value="S-adenosyl-L-methionine-dependent methyltransferases"/>
    <property type="match status" value="1"/>
</dbReference>
<dbReference type="InterPro" id="IPR023267">
    <property type="entry name" value="RCMT"/>
</dbReference>
<evidence type="ECO:0000256" key="12">
    <source>
        <dbReference type="ARBA" id="ARBA00047283"/>
    </source>
</evidence>
<dbReference type="InterPro" id="IPR006027">
    <property type="entry name" value="NusB_RsmB_TIM44"/>
</dbReference>
<evidence type="ECO:0000256" key="6">
    <source>
        <dbReference type="ARBA" id="ARBA00022603"/>
    </source>
</evidence>
<proteinExistence type="inferred from homology"/>
<evidence type="ECO:0000256" key="13">
    <source>
        <dbReference type="PROSITE-ProRule" id="PRU01023"/>
    </source>
</evidence>